<accession>A0A317C1B5</accession>
<proteinExistence type="predicted"/>
<reference evidence="2 3" key="1">
    <citation type="submission" date="2018-05" db="EMBL/GenBank/DDBJ databases">
        <title>Leucothrix arctica sp. nov., isolated from Arctic seawater.</title>
        <authorList>
            <person name="Choi A."/>
            <person name="Baek K."/>
        </authorList>
    </citation>
    <scope>NUCLEOTIDE SEQUENCE [LARGE SCALE GENOMIC DNA]</scope>
    <source>
        <strain evidence="2 3">JCM 18388</strain>
    </source>
</reference>
<dbReference type="EMBL" id="QGKM01000090">
    <property type="protein sequence ID" value="PWQ92434.1"/>
    <property type="molecule type" value="Genomic_DNA"/>
</dbReference>
<name>A0A317C1B5_9GAMM</name>
<dbReference type="AlphaFoldDB" id="A0A317C1B5"/>
<feature type="transmembrane region" description="Helical" evidence="1">
    <location>
        <begin position="12"/>
        <end position="29"/>
    </location>
</feature>
<organism evidence="2 3">
    <name type="scientific">Leucothrix pacifica</name>
    <dbReference type="NCBI Taxonomy" id="1247513"/>
    <lineage>
        <taxon>Bacteria</taxon>
        <taxon>Pseudomonadati</taxon>
        <taxon>Pseudomonadota</taxon>
        <taxon>Gammaproteobacteria</taxon>
        <taxon>Thiotrichales</taxon>
        <taxon>Thiotrichaceae</taxon>
        <taxon>Leucothrix</taxon>
    </lineage>
</organism>
<dbReference type="RefSeq" id="WP_109839683.1">
    <property type="nucleotide sequence ID" value="NZ_QGKM01000090.1"/>
</dbReference>
<gene>
    <name evidence="2" type="ORF">DKW60_21295</name>
</gene>
<keyword evidence="1" id="KW-0812">Transmembrane</keyword>
<evidence type="ECO:0000313" key="2">
    <source>
        <dbReference type="EMBL" id="PWQ92434.1"/>
    </source>
</evidence>
<keyword evidence="1" id="KW-1133">Transmembrane helix</keyword>
<keyword evidence="3" id="KW-1185">Reference proteome</keyword>
<keyword evidence="1" id="KW-0472">Membrane</keyword>
<sequence length="265" mass="31653">MFEKILDWIKEWFLPLFIILIFFFLLNRYPIYLVVFIFFLVVVSFFINNKGNTLYALRKNFEIAKAWLKNILFKESVFIRLVAWYILLVSLNNFIIEPLTQNSKRVPYGKVTSIPEIYKGSWEGEAYNNDIISKLSIRSSKMTYTWTDKSSNDGKQIIRCKSPSVFYNFHAIEHQFENRFWYPVVDIILLPLIPETIFGSQYIYWSCGHSLDKETSFLSISEPSTELYWLSNDEIGIMLFEPYSYDHYEYDIIEYSSTLFSRKKR</sequence>
<feature type="transmembrane region" description="Helical" evidence="1">
    <location>
        <begin position="77"/>
        <end position="96"/>
    </location>
</feature>
<protein>
    <submittedName>
        <fullName evidence="2">Uncharacterized protein</fullName>
    </submittedName>
</protein>
<evidence type="ECO:0000313" key="3">
    <source>
        <dbReference type="Proteomes" id="UP000245539"/>
    </source>
</evidence>
<evidence type="ECO:0000256" key="1">
    <source>
        <dbReference type="SAM" id="Phobius"/>
    </source>
</evidence>
<dbReference type="Proteomes" id="UP000245539">
    <property type="component" value="Unassembled WGS sequence"/>
</dbReference>
<comment type="caution">
    <text evidence="2">The sequence shown here is derived from an EMBL/GenBank/DDBJ whole genome shotgun (WGS) entry which is preliminary data.</text>
</comment>